<feature type="region of interest" description="Disordered" evidence="5">
    <location>
        <begin position="255"/>
        <end position="279"/>
    </location>
</feature>
<keyword evidence="1" id="KW-0479">Metal-binding</keyword>
<dbReference type="SMART" id="SM00343">
    <property type="entry name" value="ZnF_C2HC"/>
    <property type="match status" value="1"/>
</dbReference>
<dbReference type="Pfam" id="PF19317">
    <property type="entry name" value="Gag_p24_C"/>
    <property type="match status" value="1"/>
</dbReference>
<evidence type="ECO:0000256" key="3">
    <source>
        <dbReference type="ARBA" id="ARBA00022833"/>
    </source>
</evidence>
<dbReference type="Gene3D" id="1.10.375.10">
    <property type="entry name" value="Human Immunodeficiency Virus Type 1 Capsid Protein"/>
    <property type="match status" value="1"/>
</dbReference>
<dbReference type="GO" id="GO:0016032">
    <property type="term" value="P:viral process"/>
    <property type="evidence" value="ECO:0007669"/>
    <property type="project" value="InterPro"/>
</dbReference>
<evidence type="ECO:0000313" key="8">
    <source>
        <dbReference type="EMBL" id="RMC20125.1"/>
    </source>
</evidence>
<dbReference type="SUPFAM" id="SSF47943">
    <property type="entry name" value="Retrovirus capsid protein, N-terminal core domain"/>
    <property type="match status" value="1"/>
</dbReference>
<evidence type="ECO:0000313" key="7">
    <source>
        <dbReference type="EMBL" id="RMC20095.1"/>
    </source>
</evidence>
<evidence type="ECO:0000259" key="6">
    <source>
        <dbReference type="PROSITE" id="PS50158"/>
    </source>
</evidence>
<evidence type="ECO:0000313" key="10">
    <source>
        <dbReference type="Proteomes" id="UP000269221"/>
    </source>
</evidence>
<dbReference type="PANTHER" id="PTHR40389">
    <property type="entry name" value="ENDOGENOUS RETROVIRUS GROUP K MEMBER 24 GAG POLYPROTEIN-RELATED"/>
    <property type="match status" value="1"/>
</dbReference>
<evidence type="ECO:0000256" key="5">
    <source>
        <dbReference type="SAM" id="MobiDB-lite"/>
    </source>
</evidence>
<evidence type="ECO:0000256" key="2">
    <source>
        <dbReference type="ARBA" id="ARBA00022771"/>
    </source>
</evidence>
<dbReference type="Pfam" id="PF00098">
    <property type="entry name" value="zf-CCHC"/>
    <property type="match status" value="1"/>
</dbReference>
<dbReference type="AlphaFoldDB" id="A0A3M0L3L6"/>
<proteinExistence type="predicted"/>
<feature type="region of interest" description="Disordered" evidence="5">
    <location>
        <begin position="211"/>
        <end position="236"/>
    </location>
</feature>
<comment type="caution">
    <text evidence="9">The sequence shown here is derived from an EMBL/GenBank/DDBJ whole genome shotgun (WGS) entry which is preliminary data.</text>
</comment>
<sequence>MKELCKNQIQFGQYSEIFKGMMRATLTSAELVPTDLKYIFWCLLTPSEFDLWENTWKRSLRGLLEELKRSTQGAKDIEGSDITYEHLCGEGQWANPEDQARVLSKFFLDKICSVAEKVFNQLPTTEITGSYVNIKQCASENFLQFINRLQAQIERQVQDPTAQTELIKEMAQRNANEACRRVILGLPIDPSPTLPQIIEACTKKAELFSLPERKPGSTNPKTVAPVSPEMKRQQTSPEKLQHIICFQCKKPGHFAKDCPQSQQKKKKNQKDGTTNNQKN</sequence>
<keyword evidence="10" id="KW-1185">Reference proteome</keyword>
<gene>
    <name evidence="7" type="ORF">DUI87_00941</name>
    <name evidence="8" type="ORF">DUI87_00971</name>
    <name evidence="9" type="ORF">DUI87_00975</name>
</gene>
<dbReference type="InterPro" id="IPR050195">
    <property type="entry name" value="Primate_lentivir_Gag_pol-like"/>
</dbReference>
<dbReference type="GO" id="GO:0008270">
    <property type="term" value="F:zinc ion binding"/>
    <property type="evidence" value="ECO:0007669"/>
    <property type="project" value="UniProtKB-KW"/>
</dbReference>
<dbReference type="EMBL" id="QRBI01000093">
    <property type="protein sequence ID" value="RMC20129.1"/>
    <property type="molecule type" value="Genomic_DNA"/>
</dbReference>
<dbReference type="SUPFAM" id="SSF57756">
    <property type="entry name" value="Retrovirus zinc finger-like domains"/>
    <property type="match status" value="1"/>
</dbReference>
<evidence type="ECO:0000256" key="4">
    <source>
        <dbReference type="PROSITE-ProRule" id="PRU00047"/>
    </source>
</evidence>
<dbReference type="SUPFAM" id="SSF47353">
    <property type="entry name" value="Retrovirus capsid dimerization domain-like"/>
    <property type="match status" value="1"/>
</dbReference>
<dbReference type="EMBL" id="QRBI01000093">
    <property type="protein sequence ID" value="RMC20125.1"/>
    <property type="molecule type" value="Genomic_DNA"/>
</dbReference>
<name>A0A3M0L3L6_HIRRU</name>
<dbReference type="Pfam" id="PF00607">
    <property type="entry name" value="Gag_p24"/>
    <property type="match status" value="1"/>
</dbReference>
<organism evidence="9 10">
    <name type="scientific">Hirundo rustica rustica</name>
    <dbReference type="NCBI Taxonomy" id="333673"/>
    <lineage>
        <taxon>Eukaryota</taxon>
        <taxon>Metazoa</taxon>
        <taxon>Chordata</taxon>
        <taxon>Craniata</taxon>
        <taxon>Vertebrata</taxon>
        <taxon>Euteleostomi</taxon>
        <taxon>Archelosauria</taxon>
        <taxon>Archosauria</taxon>
        <taxon>Dinosauria</taxon>
        <taxon>Saurischia</taxon>
        <taxon>Theropoda</taxon>
        <taxon>Coelurosauria</taxon>
        <taxon>Aves</taxon>
        <taxon>Neognathae</taxon>
        <taxon>Neoaves</taxon>
        <taxon>Telluraves</taxon>
        <taxon>Australaves</taxon>
        <taxon>Passeriformes</taxon>
        <taxon>Sylvioidea</taxon>
        <taxon>Hirundinidae</taxon>
        <taxon>Hirundo</taxon>
    </lineage>
</organism>
<dbReference type="PANTHER" id="PTHR40389:SF3">
    <property type="entry name" value="IGE-BINDING PROTEIN"/>
    <property type="match status" value="1"/>
</dbReference>
<keyword evidence="3" id="KW-0862">Zinc</keyword>
<feature type="domain" description="CCHC-type" evidence="6">
    <location>
        <begin position="245"/>
        <end position="260"/>
    </location>
</feature>
<dbReference type="InterPro" id="IPR001878">
    <property type="entry name" value="Znf_CCHC"/>
</dbReference>
<dbReference type="InterPro" id="IPR036875">
    <property type="entry name" value="Znf_CCHC_sf"/>
</dbReference>
<dbReference type="EMBL" id="QRBI01000093">
    <property type="protein sequence ID" value="RMC20095.1"/>
    <property type="molecule type" value="Genomic_DNA"/>
</dbReference>
<dbReference type="GO" id="GO:0003676">
    <property type="term" value="F:nucleic acid binding"/>
    <property type="evidence" value="ECO:0007669"/>
    <property type="project" value="InterPro"/>
</dbReference>
<dbReference type="Gene3D" id="1.10.1200.30">
    <property type="match status" value="1"/>
</dbReference>
<dbReference type="InterPro" id="IPR008919">
    <property type="entry name" value="Retrov_capsid_N"/>
</dbReference>
<evidence type="ECO:0000313" key="9">
    <source>
        <dbReference type="EMBL" id="RMC20129.1"/>
    </source>
</evidence>
<dbReference type="PROSITE" id="PS50158">
    <property type="entry name" value="ZF_CCHC"/>
    <property type="match status" value="1"/>
</dbReference>
<evidence type="ECO:0000256" key="1">
    <source>
        <dbReference type="ARBA" id="ARBA00022723"/>
    </source>
</evidence>
<dbReference type="Gene3D" id="4.10.60.10">
    <property type="entry name" value="Zinc finger, CCHC-type"/>
    <property type="match status" value="1"/>
</dbReference>
<dbReference type="InterPro" id="IPR045345">
    <property type="entry name" value="Gag_p24_C"/>
</dbReference>
<accession>A0A3M0L3L6</accession>
<dbReference type="InterPro" id="IPR008916">
    <property type="entry name" value="Retrov_capsid_C"/>
</dbReference>
<dbReference type="OrthoDB" id="9398000at2759"/>
<dbReference type="Proteomes" id="UP000269221">
    <property type="component" value="Unassembled WGS sequence"/>
</dbReference>
<reference evidence="9 10" key="1">
    <citation type="submission" date="2018-07" db="EMBL/GenBank/DDBJ databases">
        <title>A high quality draft genome assembly of the barn swallow (H. rustica rustica).</title>
        <authorList>
            <person name="Formenti G."/>
            <person name="Chiara M."/>
            <person name="Poveda L."/>
            <person name="Francoijs K.-J."/>
            <person name="Bonisoli-Alquati A."/>
            <person name="Canova L."/>
            <person name="Gianfranceschi L."/>
            <person name="Horner D.S."/>
            <person name="Saino N."/>
        </authorList>
    </citation>
    <scope>NUCLEOTIDE SEQUENCE [LARGE SCALE GENOMIC DNA]</scope>
    <source>
        <strain evidence="9">Chelidonia</strain>
        <tissue evidence="9">Blood</tissue>
    </source>
</reference>
<protein>
    <recommendedName>
        <fullName evidence="6">CCHC-type domain-containing protein</fullName>
    </recommendedName>
</protein>
<keyword evidence="2 4" id="KW-0863">Zinc-finger</keyword>